<comment type="caution">
    <text evidence="2">The sequence shown here is derived from an EMBL/GenBank/DDBJ whole genome shotgun (WGS) entry which is preliminary data.</text>
</comment>
<accession>A0A821H1W0</accession>
<protein>
    <submittedName>
        <fullName evidence="2">Uncharacterized protein</fullName>
    </submittedName>
</protein>
<gene>
    <name evidence="1" type="ORF">GRG538_LOCUS8496</name>
    <name evidence="2" type="ORF">QYT958_LOCUS16352</name>
</gene>
<reference evidence="2" key="1">
    <citation type="submission" date="2021-02" db="EMBL/GenBank/DDBJ databases">
        <authorList>
            <person name="Nowell W R."/>
        </authorList>
    </citation>
    <scope>NUCLEOTIDE SEQUENCE</scope>
</reference>
<name>A0A821H1W0_9BILA</name>
<dbReference type="AlphaFoldDB" id="A0A821H1W0"/>
<dbReference type="Proteomes" id="UP000663848">
    <property type="component" value="Unassembled WGS sequence"/>
</dbReference>
<dbReference type="Proteomes" id="UP000663872">
    <property type="component" value="Unassembled WGS sequence"/>
</dbReference>
<proteinExistence type="predicted"/>
<evidence type="ECO:0000313" key="1">
    <source>
        <dbReference type="EMBL" id="CAF3384291.1"/>
    </source>
</evidence>
<sequence length="196" mass="22338">MSTKKREYELIFEPMNVRNDEKLTLLNDSLNETCDTNEMMKYLSSRAHVYGQRHQWNDALNDISIIETLNDGKLSNALKTLKTESNVHVDLEKMRLSPRSKKTISKRSYTIQIRPVLRAVFFQYNRGSNTAVCSIEYDNVTPALRGFTADIRCPCTAVILSLLKRLNTALNGRFTAEYDAKTTVCGNIMPIYGGPF</sequence>
<dbReference type="EMBL" id="CAJNYT010000921">
    <property type="protein sequence ID" value="CAF3384291.1"/>
    <property type="molecule type" value="Genomic_DNA"/>
</dbReference>
<dbReference type="EMBL" id="CAJOBR010002359">
    <property type="protein sequence ID" value="CAF4676245.1"/>
    <property type="molecule type" value="Genomic_DNA"/>
</dbReference>
<evidence type="ECO:0000313" key="2">
    <source>
        <dbReference type="EMBL" id="CAF4676245.1"/>
    </source>
</evidence>
<evidence type="ECO:0000313" key="3">
    <source>
        <dbReference type="Proteomes" id="UP000663848"/>
    </source>
</evidence>
<organism evidence="2 3">
    <name type="scientific">Rotaria socialis</name>
    <dbReference type="NCBI Taxonomy" id="392032"/>
    <lineage>
        <taxon>Eukaryota</taxon>
        <taxon>Metazoa</taxon>
        <taxon>Spiralia</taxon>
        <taxon>Gnathifera</taxon>
        <taxon>Rotifera</taxon>
        <taxon>Eurotatoria</taxon>
        <taxon>Bdelloidea</taxon>
        <taxon>Philodinida</taxon>
        <taxon>Philodinidae</taxon>
        <taxon>Rotaria</taxon>
    </lineage>
</organism>